<protein>
    <submittedName>
        <fullName evidence="1">Uncharacterized protein</fullName>
    </submittedName>
</protein>
<dbReference type="GeneID" id="9524974"/>
<dbReference type="STRING" id="663331.D4B364"/>
<dbReference type="RefSeq" id="XP_003010859.1">
    <property type="nucleotide sequence ID" value="XM_003010813.1"/>
</dbReference>
<name>D4B364_ARTBC</name>
<sequence length="131" mass="14345">MARDILLLIYNRSLFKAHWAIYIPSLADPGVGKKIHVHGDVLNGFTLQFLRNYALKSETLAHQEVLLHQINDVFVLDGSGGEEYADITPSDRIEEVALSVAAPGPSMNSASASSGVSWMFYIFPGKSPRAD</sequence>
<comment type="caution">
    <text evidence="1">The sequence shown here is derived from an EMBL/GenBank/DDBJ whole genome shotgun (WGS) entry which is preliminary data.</text>
</comment>
<dbReference type="AlphaFoldDB" id="D4B364"/>
<dbReference type="KEGG" id="abe:ARB_02898"/>
<evidence type="ECO:0000313" key="1">
    <source>
        <dbReference type="EMBL" id="EFE30219.1"/>
    </source>
</evidence>
<gene>
    <name evidence="1" type="ORF">ARB_02898</name>
</gene>
<reference evidence="2" key="1">
    <citation type="journal article" date="2011" name="Genome Biol.">
        <title>Comparative and functional genomics provide insights into the pathogenicity of dermatophytic fungi.</title>
        <authorList>
            <person name="Burmester A."/>
            <person name="Shelest E."/>
            <person name="Gloeckner G."/>
            <person name="Heddergott C."/>
            <person name="Schindler S."/>
            <person name="Staib P."/>
            <person name="Heidel A."/>
            <person name="Felder M."/>
            <person name="Petzold A."/>
            <person name="Szafranski K."/>
            <person name="Feuermann M."/>
            <person name="Pedruzzi I."/>
            <person name="Priebe S."/>
            <person name="Groth M."/>
            <person name="Winkler R."/>
            <person name="Li W."/>
            <person name="Kniemeyer O."/>
            <person name="Schroeckh V."/>
            <person name="Hertweck C."/>
            <person name="Hube B."/>
            <person name="White T.C."/>
            <person name="Platzer M."/>
            <person name="Guthke R."/>
            <person name="Heitman J."/>
            <person name="Woestemeyer J."/>
            <person name="Zipfel P.F."/>
            <person name="Monod M."/>
            <person name="Brakhage A.A."/>
        </authorList>
    </citation>
    <scope>NUCLEOTIDE SEQUENCE [LARGE SCALE GENOMIC DNA]</scope>
    <source>
        <strain evidence="2">ATCC MYA-4681 / CBS 112371</strain>
    </source>
</reference>
<dbReference type="Proteomes" id="UP000008866">
    <property type="component" value="Unassembled WGS sequence"/>
</dbReference>
<organism evidence="1 2">
    <name type="scientific">Arthroderma benhamiae (strain ATCC MYA-4681 / CBS 112371)</name>
    <name type="common">Trichophyton mentagrophytes</name>
    <dbReference type="NCBI Taxonomy" id="663331"/>
    <lineage>
        <taxon>Eukaryota</taxon>
        <taxon>Fungi</taxon>
        <taxon>Dikarya</taxon>
        <taxon>Ascomycota</taxon>
        <taxon>Pezizomycotina</taxon>
        <taxon>Eurotiomycetes</taxon>
        <taxon>Eurotiomycetidae</taxon>
        <taxon>Onygenales</taxon>
        <taxon>Arthrodermataceae</taxon>
        <taxon>Trichophyton</taxon>
    </lineage>
</organism>
<evidence type="ECO:0000313" key="2">
    <source>
        <dbReference type="Proteomes" id="UP000008866"/>
    </source>
</evidence>
<accession>D4B364</accession>
<keyword evidence="2" id="KW-1185">Reference proteome</keyword>
<proteinExistence type="predicted"/>
<dbReference type="EMBL" id="ABSU01000032">
    <property type="protein sequence ID" value="EFE30219.1"/>
    <property type="molecule type" value="Genomic_DNA"/>
</dbReference>
<dbReference type="HOGENOM" id="CLU_1845786_0_0_1"/>
<dbReference type="InterPro" id="IPR046670">
    <property type="entry name" value="DUF6540"/>
</dbReference>
<dbReference type="Pfam" id="PF20174">
    <property type="entry name" value="DUF6540"/>
    <property type="match status" value="1"/>
</dbReference>
<dbReference type="eggNOG" id="ENOG502SEUF">
    <property type="taxonomic scope" value="Eukaryota"/>
</dbReference>